<feature type="compositionally biased region" description="Low complexity" evidence="2">
    <location>
        <begin position="153"/>
        <end position="165"/>
    </location>
</feature>
<evidence type="ECO:0000313" key="5">
    <source>
        <dbReference type="Proteomes" id="UP001289374"/>
    </source>
</evidence>
<protein>
    <submittedName>
        <fullName evidence="4">Nuclear receptor corepressor 1</fullName>
    </submittedName>
</protein>
<dbReference type="Proteomes" id="UP001289374">
    <property type="component" value="Unassembled WGS sequence"/>
</dbReference>
<proteinExistence type="predicted"/>
<feature type="compositionally biased region" description="Gly residues" evidence="2">
    <location>
        <begin position="25"/>
        <end position="35"/>
    </location>
</feature>
<dbReference type="SMART" id="SM00717">
    <property type="entry name" value="SANT"/>
    <property type="match status" value="2"/>
</dbReference>
<evidence type="ECO:0000256" key="2">
    <source>
        <dbReference type="SAM" id="MobiDB-lite"/>
    </source>
</evidence>
<feature type="coiled-coil region" evidence="1">
    <location>
        <begin position="471"/>
        <end position="498"/>
    </location>
</feature>
<dbReference type="PANTHER" id="PTHR47340">
    <property type="entry name" value="DUPLICATED HOMEODOMAIN-LIKE SUPERFAMILY PROTEIN"/>
    <property type="match status" value="1"/>
</dbReference>
<feature type="region of interest" description="Disordered" evidence="2">
    <location>
        <begin position="146"/>
        <end position="277"/>
    </location>
</feature>
<comment type="caution">
    <text evidence="4">The sequence shown here is derived from an EMBL/GenBank/DDBJ whole genome shotgun (WGS) entry which is preliminary data.</text>
</comment>
<evidence type="ECO:0000259" key="3">
    <source>
        <dbReference type="PROSITE" id="PS51293"/>
    </source>
</evidence>
<keyword evidence="4" id="KW-0675">Receptor</keyword>
<keyword evidence="5" id="KW-1185">Reference proteome</keyword>
<evidence type="ECO:0000313" key="4">
    <source>
        <dbReference type="EMBL" id="KAK4403871.1"/>
    </source>
</evidence>
<accession>A0AAE1X2D6</accession>
<dbReference type="CDD" id="cd00167">
    <property type="entry name" value="SANT"/>
    <property type="match status" value="1"/>
</dbReference>
<name>A0AAE1X2D6_9LAMI</name>
<reference evidence="4" key="2">
    <citation type="journal article" date="2024" name="Plant">
        <title>Genomic evolution and insights into agronomic trait innovations of Sesamum species.</title>
        <authorList>
            <person name="Miao H."/>
            <person name="Wang L."/>
            <person name="Qu L."/>
            <person name="Liu H."/>
            <person name="Sun Y."/>
            <person name="Le M."/>
            <person name="Wang Q."/>
            <person name="Wei S."/>
            <person name="Zheng Y."/>
            <person name="Lin W."/>
            <person name="Duan Y."/>
            <person name="Cao H."/>
            <person name="Xiong S."/>
            <person name="Wang X."/>
            <person name="Wei L."/>
            <person name="Li C."/>
            <person name="Ma Q."/>
            <person name="Ju M."/>
            <person name="Zhao R."/>
            <person name="Li G."/>
            <person name="Mu C."/>
            <person name="Tian Q."/>
            <person name="Mei H."/>
            <person name="Zhang T."/>
            <person name="Gao T."/>
            <person name="Zhang H."/>
        </authorList>
    </citation>
    <scope>NUCLEOTIDE SEQUENCE</scope>
    <source>
        <strain evidence="4">K16</strain>
    </source>
</reference>
<evidence type="ECO:0000256" key="1">
    <source>
        <dbReference type="SAM" id="Coils"/>
    </source>
</evidence>
<reference evidence="4" key="1">
    <citation type="submission" date="2020-06" db="EMBL/GenBank/DDBJ databases">
        <authorList>
            <person name="Li T."/>
            <person name="Hu X."/>
            <person name="Zhang T."/>
            <person name="Song X."/>
            <person name="Zhang H."/>
            <person name="Dai N."/>
            <person name="Sheng W."/>
            <person name="Hou X."/>
            <person name="Wei L."/>
        </authorList>
    </citation>
    <scope>NUCLEOTIDE SEQUENCE</scope>
    <source>
        <strain evidence="4">K16</strain>
        <tissue evidence="4">Leaf</tissue>
    </source>
</reference>
<dbReference type="InterPro" id="IPR001005">
    <property type="entry name" value="SANT/Myb"/>
</dbReference>
<keyword evidence="1" id="KW-0175">Coiled coil</keyword>
<feature type="compositionally biased region" description="Low complexity" evidence="2">
    <location>
        <begin position="250"/>
        <end position="275"/>
    </location>
</feature>
<feature type="region of interest" description="Disordered" evidence="2">
    <location>
        <begin position="298"/>
        <end position="335"/>
    </location>
</feature>
<dbReference type="PANTHER" id="PTHR47340:SF1">
    <property type="entry name" value="DUPLICATED HOMEODOMAIN-LIKE SUPERFAMILY PROTEIN"/>
    <property type="match status" value="1"/>
</dbReference>
<gene>
    <name evidence="4" type="ORF">Sango_0755700</name>
</gene>
<feature type="compositionally biased region" description="Basic and acidic residues" evidence="2">
    <location>
        <begin position="1490"/>
        <end position="1512"/>
    </location>
</feature>
<feature type="compositionally biased region" description="Basic and acidic residues" evidence="2">
    <location>
        <begin position="7"/>
        <end position="21"/>
    </location>
</feature>
<sequence>MPPEQLPWDRRDFRKHERSGSDPRFGGGGFGGGGQNRWRAAPPSPRAAAAPPALSPPPQQPSAAAAAAALVFPLFSDFVWLKSVLEILGHGKQGGWHMYPDEAGHGFLPFGSRYGERNLEDDNFRLFGSRADGRYLRNSREIRGSLSQKDWRSPSWEPSASSSGPGRPTTEVTNQKSVENIQTCDNINSKTDDSSHPLPDTVSDQSHSQSLAKENHEKNGGTADEPSSSCQKSEKENGLGSIDWKPLKWTRSGSLTSRGSGFSHSSSSKSMGVDSTEVVAEVQQKNVAPLQLPAAASVLSSAPAPQDETSSRKKPRLGWGEGLAKYEKKKVEGPEDGTSKYGLVVNVTNTENVQSPSVNLLDKSPRIGSLSDCASPATPSSVACSSSPGVEEKESIKAARVDHDATNLSCSPSIMSQPPYEGPMFSLENLELTSIANLSSLINELLQSDDQSSAETGYVRSTSMNKLLVWKVDILKALEVTESEIDSLETELKTLTAEPRSCCPRPAASSVLPGECQVKPYEEQVTASSFTVGPTPLKVVSSQDMIENRAAAPEDEHAMLKDREIDSPGSATSKLVEVLPSGVDGFPSGTAGFVEGFLTLDSNNASTFDQACLENGLGPDERTCHLDAHKPVVADCQNFASDGNVHSDGDYIYHSILASNKISAERAMEELNKSCPTQHCLFDISTASGVTSFPRGSSVIKEKFLMRKRSLRFKEKVLTLKFKVFQHFWKEGRVVSVRSLRGKSHKKLDPSRTGGGDYQHPLLVALKLKAGGPRTVPAEEVIEFVNGLLSESAFKPCRNSLKMPALILEKGIRMSRFISNNGLVEDPCAAERERSLINPWTAEEREIFIDKLAIFGKNFMKIASFLQRKTVADCIEFYYKNHKSECFERARNKTDFAKQRKSQSTTYLVATGKRWNREMNAASLDILGEASIIAADVNDGIETQRKCASRISFASSSHKAPRIDDGPLQRSNSLDMYSNETVAADVLAGICGSLSSEAMSSCITSSVDPADGYQDWKCQRVTSCIKRPLTPDVTQNIDDECSDESCGEMDPTDWTDEEKAIFIQAVSSYGKDFLMISQCVRTRSREQCKIFFSKARKCLGLDQIQPEAGNAVSDDVNGGGSDIEDACVVRTSSVVCNDGSECKMEDDLPPPDMKFSCESDIAGTHNLKPDFKICGDSSITCPLDPKAAEPVLKNSSIVDTQVDDRPAMDVNAESKEKNSSKLEIRTSVVSSNIVSVRVDEREDHGLPNGLSEPDNKALVEVSDGHCWEENEGAGPVFPEDNLDKKKVEGGDANSSEVTVISCAASEVKSELQLAGKVSHPFFDVHSSVQVESGCQKEAELETCSTEKSRGISMAQNSHLASVESSILFSVPIKYQRHSVGNALSNVEINRISKKHSQKIVRIGDSQQHTSGCSPLDPESSQILKGYPVSVHTVKEINGDVNSKKHVLLRNIPKQDGKLHSDRHTEFTLQKCSSSRHQSEDVQALFPSQEQGRDHTRDLSGHSPDVDKPSRNGDVKLFGTILISSQQKPNSCAQEPRDDNGQHNRAGCQSLNLKFSADQKGISDASQSKFGGNDLGSENIPARSFSFWDGNRTQTGFPPLPDSTLLLTKYPAVFSNHSTAAGELEQPPFHGVVRSNDCPGNDVSVFPSGDLSSSNGLADYQVLRQELQSFTIDMKQSQDAVFSEMQRRKGFDAVSGVMQQARGMVGINVVGRGGVLVGGQCAGVSDPVTAIKMHYAKAQNYNGQAGNKNREDDKWRSNGDTGRAVDSFRKSIFLGQKISRSCNIAGALYLLYWIEVLFSYLVSVYSESYVYVVVNRLLEQWGRIDGRGAVILITCKMKRSVTYKFHKISDPQKFRTKFIALTLTSKDNWIFVEAKTRIQTESAFSAQDFTFTSHVDNHAF</sequence>
<feature type="compositionally biased region" description="Polar residues" evidence="2">
    <location>
        <begin position="202"/>
        <end position="212"/>
    </location>
</feature>
<dbReference type="InterPro" id="IPR009057">
    <property type="entry name" value="Homeodomain-like_sf"/>
</dbReference>
<dbReference type="Pfam" id="PF00249">
    <property type="entry name" value="Myb_DNA-binding"/>
    <property type="match status" value="2"/>
</dbReference>
<feature type="compositionally biased region" description="Polar residues" evidence="2">
    <location>
        <begin position="170"/>
        <end position="189"/>
    </location>
</feature>
<dbReference type="EMBL" id="JACGWL010000004">
    <property type="protein sequence ID" value="KAK4403871.1"/>
    <property type="molecule type" value="Genomic_DNA"/>
</dbReference>
<dbReference type="InterPro" id="IPR017884">
    <property type="entry name" value="SANT_dom"/>
</dbReference>
<dbReference type="Gene3D" id="1.20.58.1880">
    <property type="match status" value="1"/>
</dbReference>
<feature type="domain" description="SANT" evidence="3">
    <location>
        <begin position="835"/>
        <end position="886"/>
    </location>
</feature>
<feature type="domain" description="SANT" evidence="3">
    <location>
        <begin position="1052"/>
        <end position="1100"/>
    </location>
</feature>
<feature type="region of interest" description="Disordered" evidence="2">
    <location>
        <begin position="1525"/>
        <end position="1545"/>
    </location>
</feature>
<feature type="compositionally biased region" description="Basic and acidic residues" evidence="2">
    <location>
        <begin position="324"/>
        <end position="333"/>
    </location>
</feature>
<dbReference type="PROSITE" id="PS51293">
    <property type="entry name" value="SANT"/>
    <property type="match status" value="2"/>
</dbReference>
<organism evidence="4 5">
    <name type="scientific">Sesamum angolense</name>
    <dbReference type="NCBI Taxonomy" id="2727404"/>
    <lineage>
        <taxon>Eukaryota</taxon>
        <taxon>Viridiplantae</taxon>
        <taxon>Streptophyta</taxon>
        <taxon>Embryophyta</taxon>
        <taxon>Tracheophyta</taxon>
        <taxon>Spermatophyta</taxon>
        <taxon>Magnoliopsida</taxon>
        <taxon>eudicotyledons</taxon>
        <taxon>Gunneridae</taxon>
        <taxon>Pentapetalae</taxon>
        <taxon>asterids</taxon>
        <taxon>lamiids</taxon>
        <taxon>Lamiales</taxon>
        <taxon>Pedaliaceae</taxon>
        <taxon>Sesamum</taxon>
    </lineage>
</organism>
<dbReference type="SUPFAM" id="SSF46689">
    <property type="entry name" value="Homeodomain-like"/>
    <property type="match status" value="2"/>
</dbReference>
<feature type="region of interest" description="Disordered" evidence="2">
    <location>
        <begin position="1"/>
        <end position="60"/>
    </location>
</feature>
<feature type="region of interest" description="Disordered" evidence="2">
    <location>
        <begin position="1469"/>
        <end position="1512"/>
    </location>
</feature>
<dbReference type="Gene3D" id="1.10.10.60">
    <property type="entry name" value="Homeodomain-like"/>
    <property type="match status" value="1"/>
</dbReference>